<protein>
    <submittedName>
        <fullName evidence="3">Uncharacterized protein</fullName>
    </submittedName>
</protein>
<organism evidence="3 4">
    <name type="scientific">Athelia psychrophila</name>
    <dbReference type="NCBI Taxonomy" id="1759441"/>
    <lineage>
        <taxon>Eukaryota</taxon>
        <taxon>Fungi</taxon>
        <taxon>Dikarya</taxon>
        <taxon>Basidiomycota</taxon>
        <taxon>Agaricomycotina</taxon>
        <taxon>Agaricomycetes</taxon>
        <taxon>Agaricomycetidae</taxon>
        <taxon>Atheliales</taxon>
        <taxon>Atheliaceae</taxon>
        <taxon>Athelia</taxon>
    </lineage>
</organism>
<dbReference type="EMBL" id="KV417580">
    <property type="protein sequence ID" value="KZP17698.1"/>
    <property type="molecule type" value="Genomic_DNA"/>
</dbReference>
<reference evidence="3 4" key="1">
    <citation type="journal article" date="2016" name="Mol. Biol. Evol.">
        <title>Comparative Genomics of Early-Diverging Mushroom-Forming Fungi Provides Insights into the Origins of Lignocellulose Decay Capabilities.</title>
        <authorList>
            <person name="Nagy L.G."/>
            <person name="Riley R."/>
            <person name="Tritt A."/>
            <person name="Adam C."/>
            <person name="Daum C."/>
            <person name="Floudas D."/>
            <person name="Sun H."/>
            <person name="Yadav J.S."/>
            <person name="Pangilinan J."/>
            <person name="Larsson K.H."/>
            <person name="Matsuura K."/>
            <person name="Barry K."/>
            <person name="Labutti K."/>
            <person name="Kuo R."/>
            <person name="Ohm R.A."/>
            <person name="Bhattacharya S.S."/>
            <person name="Shirouzu T."/>
            <person name="Yoshinaga Y."/>
            <person name="Martin F.M."/>
            <person name="Grigoriev I.V."/>
            <person name="Hibbett D.S."/>
        </authorList>
    </citation>
    <scope>NUCLEOTIDE SEQUENCE [LARGE SCALE GENOMIC DNA]</scope>
    <source>
        <strain evidence="3 4">CBS 109695</strain>
    </source>
</reference>
<keyword evidence="4" id="KW-1185">Reference proteome</keyword>
<feature type="compositionally biased region" description="Low complexity" evidence="2">
    <location>
        <begin position="698"/>
        <end position="707"/>
    </location>
</feature>
<feature type="compositionally biased region" description="Basic and acidic residues" evidence="2">
    <location>
        <begin position="110"/>
        <end position="126"/>
    </location>
</feature>
<dbReference type="OrthoDB" id="432685at2759"/>
<feature type="region of interest" description="Disordered" evidence="2">
    <location>
        <begin position="624"/>
        <end position="733"/>
    </location>
</feature>
<dbReference type="Gene3D" id="1.20.5.340">
    <property type="match status" value="1"/>
</dbReference>
<feature type="compositionally biased region" description="Polar residues" evidence="2">
    <location>
        <begin position="216"/>
        <end position="225"/>
    </location>
</feature>
<evidence type="ECO:0000256" key="1">
    <source>
        <dbReference type="ARBA" id="ARBA00023054"/>
    </source>
</evidence>
<dbReference type="GO" id="GO:0005856">
    <property type="term" value="C:cytoskeleton"/>
    <property type="evidence" value="ECO:0007669"/>
    <property type="project" value="TreeGrafter"/>
</dbReference>
<proteinExistence type="predicted"/>
<dbReference type="STRING" id="436010.A0A166GCH1"/>
<feature type="region of interest" description="Disordered" evidence="2">
    <location>
        <begin position="95"/>
        <end position="316"/>
    </location>
</feature>
<feature type="compositionally biased region" description="Basic and acidic residues" evidence="2">
    <location>
        <begin position="343"/>
        <end position="379"/>
    </location>
</feature>
<evidence type="ECO:0000256" key="2">
    <source>
        <dbReference type="SAM" id="MobiDB-lite"/>
    </source>
</evidence>
<evidence type="ECO:0000313" key="3">
    <source>
        <dbReference type="EMBL" id="KZP17698.1"/>
    </source>
</evidence>
<name>A0A166GCH1_9AGAM</name>
<accession>A0A166GCH1</accession>
<dbReference type="PANTHER" id="PTHR32083:SF48">
    <property type="entry name" value="TRANS-GOLGI NETWORK-LOCALIZED SYP41-INTERACTING PROTEIN 1"/>
    <property type="match status" value="1"/>
</dbReference>
<feature type="compositionally biased region" description="Low complexity" evidence="2">
    <location>
        <begin position="206"/>
        <end position="215"/>
    </location>
</feature>
<evidence type="ECO:0000313" key="4">
    <source>
        <dbReference type="Proteomes" id="UP000076532"/>
    </source>
</evidence>
<keyword evidence="1" id="KW-0175">Coiled coil</keyword>
<gene>
    <name evidence="3" type="ORF">FIBSPDRAFT_864684</name>
</gene>
<feature type="region of interest" description="Disordered" evidence="2">
    <location>
        <begin position="556"/>
        <end position="579"/>
    </location>
</feature>
<sequence>MAARYAGRSRQSIADIEEHLNDIFTNHPLSHSNEAGDPVIPAAALVDVFRSFSDSYDGVELMDTDELDMLKMLLTSNPGLEVTPATLLAFIAEKTKHSPKESPEALEEDLPSRGRANERDEGDRSSRSSSRGTGGTASRPPSVPPKTPTSASKFDTTKRQRNSVLAPPSTWTKRPAPASRRKSIDGALSDGEYGSPSSHSGRRSRASSNSSPSHPQVGTSQSFSAIGSPPYTPSSRPPSRGQAYTTPHQQRFVPGSPDSPDGLDFSSISSLPMPRPDFDSASDEDDSGDERQGPGLGLVLDRSAASSTASLEPQERLEALQRANSELGKKLMDAERTLQNKLADHEMELEEMQGRLEEARSELSATKREEKELRSKERQNSTQISALESEIAKLQKSLDNARASYQSLQKQYQEQCAESERYRNNLRRKDQEIKDYQDAAALQSLEINKYLKEHDNYEERLAQLEAELSIAQQAHTQLDEQKQENLMLKETIDRMRFDMDEMRNSAASAAGGSGGTGTGSATSTLNKTLGAELLGKLNDEEWDDLKNVNIRHQLEDEELDEGRSETTAVNSDGEETEGEDVVQTIITRKKRKVPGRANMTTVSFEELKEYSDAWSQHEPAEFSTSMEIQTDPEPKIPTASCSMQTEERPTVSFEVQTDPEPLPPRKVTFEMEIQTDVVEEEEEEVEPSRSPSPDPEEAIASSSSTISPPTPKPSVSDLPPTYHQVTEKDQEDQKWRVAAETLKHWHHGASIPFEPVEGGVSEETMEHWKALQEELGVGCMVIDKVLAASEKTGPPQSVKDGKRKSKFYNIYNTYFIGHKDGGPSSPRSSSFHISLAAQVAVCMGATAFVLLALGPHVYPHYAVPGAPTYYDRSAWHAFNSMQAAGEGFSPDGTGSIFNFLGKVGGGAAKIARSWPT</sequence>
<dbReference type="AlphaFoldDB" id="A0A166GCH1"/>
<dbReference type="Proteomes" id="UP000076532">
    <property type="component" value="Unassembled WGS sequence"/>
</dbReference>
<dbReference type="PANTHER" id="PTHR32083">
    <property type="entry name" value="CILIA AND FLAGELLA-ASSOCIATED PROTEIN 58-RELATED"/>
    <property type="match status" value="1"/>
</dbReference>
<feature type="region of interest" description="Disordered" evidence="2">
    <location>
        <begin position="343"/>
        <end position="383"/>
    </location>
</feature>
<feature type="region of interest" description="Disordered" evidence="2">
    <location>
        <begin position="505"/>
        <end position="524"/>
    </location>
</feature>